<dbReference type="EMBL" id="AZFX01000059">
    <property type="protein sequence ID" value="KRM09126.1"/>
    <property type="molecule type" value="Genomic_DNA"/>
</dbReference>
<name>A0A0R1W1P5_9LACO</name>
<sequence length="106" mass="12666">MNLNEFINYFESLTTAKADFCEKATVHQQQLNAERAPARRWNQAEINVQVEKMWHEVLEQLYRNLKNTITNDQNPDEWRKRLDADGFTDEIDDSIREISFETEDDE</sequence>
<protein>
    <submittedName>
        <fullName evidence="1">Uncharacterized protein</fullName>
    </submittedName>
</protein>
<dbReference type="RefSeq" id="WP_057824834.1">
    <property type="nucleotide sequence ID" value="NZ_AZFX01000059.1"/>
</dbReference>
<comment type="caution">
    <text evidence="1">The sequence shown here is derived from an EMBL/GenBank/DDBJ whole genome shotgun (WGS) entry which is preliminary data.</text>
</comment>
<evidence type="ECO:0000313" key="2">
    <source>
        <dbReference type="Proteomes" id="UP000051315"/>
    </source>
</evidence>
<dbReference type="Proteomes" id="UP000051315">
    <property type="component" value="Unassembled WGS sequence"/>
</dbReference>
<evidence type="ECO:0000313" key="1">
    <source>
        <dbReference type="EMBL" id="KRM09126.1"/>
    </source>
</evidence>
<accession>A0A0R1W1P5</accession>
<dbReference type="PATRIC" id="fig|1423735.3.peg.1846"/>
<dbReference type="OrthoDB" id="2361267at2"/>
<dbReference type="AlphaFoldDB" id="A0A0R1W1P5"/>
<proteinExistence type="predicted"/>
<gene>
    <name evidence="1" type="ORF">FC15_GL001777</name>
</gene>
<reference evidence="1 2" key="1">
    <citation type="journal article" date="2015" name="Genome Announc.">
        <title>Expanding the biotechnology potential of lactobacilli through comparative genomics of 213 strains and associated genera.</title>
        <authorList>
            <person name="Sun Z."/>
            <person name="Harris H.M."/>
            <person name="McCann A."/>
            <person name="Guo C."/>
            <person name="Argimon S."/>
            <person name="Zhang W."/>
            <person name="Yang X."/>
            <person name="Jeffery I.B."/>
            <person name="Cooney J.C."/>
            <person name="Kagawa T.F."/>
            <person name="Liu W."/>
            <person name="Song Y."/>
            <person name="Salvetti E."/>
            <person name="Wrobel A."/>
            <person name="Rasinkangas P."/>
            <person name="Parkhill J."/>
            <person name="Rea M.C."/>
            <person name="O'Sullivan O."/>
            <person name="Ritari J."/>
            <person name="Douillard F.P."/>
            <person name="Paul Ross R."/>
            <person name="Yang R."/>
            <person name="Briner A.E."/>
            <person name="Felis G.E."/>
            <person name="de Vos W.M."/>
            <person name="Barrangou R."/>
            <person name="Klaenhammer T.R."/>
            <person name="Caufield P.W."/>
            <person name="Cui Y."/>
            <person name="Zhang H."/>
            <person name="O'Toole P.W."/>
        </authorList>
    </citation>
    <scope>NUCLEOTIDE SEQUENCE [LARGE SCALE GENOMIC DNA]</scope>
    <source>
        <strain evidence="1 2">DSM 17758</strain>
    </source>
</reference>
<keyword evidence="2" id="KW-1185">Reference proteome</keyword>
<organism evidence="1 2">
    <name type="scientific">Lapidilactobacillus concavus DSM 17758</name>
    <dbReference type="NCBI Taxonomy" id="1423735"/>
    <lineage>
        <taxon>Bacteria</taxon>
        <taxon>Bacillati</taxon>
        <taxon>Bacillota</taxon>
        <taxon>Bacilli</taxon>
        <taxon>Lactobacillales</taxon>
        <taxon>Lactobacillaceae</taxon>
        <taxon>Lapidilactobacillus</taxon>
    </lineage>
</organism>